<reference evidence="2" key="1">
    <citation type="submission" date="2021-02" db="EMBL/GenBank/DDBJ databases">
        <authorList>
            <person name="Dougan E. K."/>
            <person name="Rhodes N."/>
            <person name="Thang M."/>
            <person name="Chan C."/>
        </authorList>
    </citation>
    <scope>NUCLEOTIDE SEQUENCE</scope>
</reference>
<evidence type="ECO:0008006" key="4">
    <source>
        <dbReference type="Google" id="ProtNLM"/>
    </source>
</evidence>
<dbReference type="Gene3D" id="2.40.50.140">
    <property type="entry name" value="Nucleic acid-binding proteins"/>
    <property type="match status" value="1"/>
</dbReference>
<feature type="region of interest" description="Disordered" evidence="1">
    <location>
        <begin position="208"/>
        <end position="246"/>
    </location>
</feature>
<name>A0A813GS00_POLGL</name>
<evidence type="ECO:0000256" key="1">
    <source>
        <dbReference type="SAM" id="MobiDB-lite"/>
    </source>
</evidence>
<dbReference type="EMBL" id="CAJNNV010029264">
    <property type="protein sequence ID" value="CAE8627785.1"/>
    <property type="molecule type" value="Genomic_DNA"/>
</dbReference>
<accession>A0A813GS00</accession>
<organism evidence="2 3">
    <name type="scientific">Polarella glacialis</name>
    <name type="common">Dinoflagellate</name>
    <dbReference type="NCBI Taxonomy" id="89957"/>
    <lineage>
        <taxon>Eukaryota</taxon>
        <taxon>Sar</taxon>
        <taxon>Alveolata</taxon>
        <taxon>Dinophyceae</taxon>
        <taxon>Suessiales</taxon>
        <taxon>Suessiaceae</taxon>
        <taxon>Polarella</taxon>
    </lineage>
</organism>
<proteinExistence type="predicted"/>
<feature type="non-terminal residue" evidence="2">
    <location>
        <position position="341"/>
    </location>
</feature>
<dbReference type="OrthoDB" id="440460at2759"/>
<dbReference type="AlphaFoldDB" id="A0A813GS00"/>
<dbReference type="Proteomes" id="UP000654075">
    <property type="component" value="Unassembled WGS sequence"/>
</dbReference>
<evidence type="ECO:0000313" key="3">
    <source>
        <dbReference type="Proteomes" id="UP000654075"/>
    </source>
</evidence>
<sequence>GKGGKDAGKGGGKNGGKSKTALKVAAGEKLFNGVIRMFNPEKKSGFIDCKDTQYQFAQDVYVFQDVLERGLAGPGDKVCFFLHWSAKGQPQASSPLLRIQHSAEGQYALKGHYKPREGADFGFIACEETREFFDRDVYVNKDIAVTLEAGQLVSFNCYLNRDGLPNAEEVVPCEEEWLPVPGDLSIAQQAGFDHAFKSLSMAAKNRMGIGGEQQHRGSSGDGARGAKSAPPPLRDQDESHWCSSPVQGSPAEAGICKAPLTTALSAGHALLPVLRLGSWTQAETTLSWRRVAAAAAAEPAGSLPCRPVCSCRSCEERWAAAVPQRSGAFEAAVFLHAVASE</sequence>
<feature type="non-terminal residue" evidence="2">
    <location>
        <position position="1"/>
    </location>
</feature>
<comment type="caution">
    <text evidence="2">The sequence shown here is derived from an EMBL/GenBank/DDBJ whole genome shotgun (WGS) entry which is preliminary data.</text>
</comment>
<keyword evidence="3" id="KW-1185">Reference proteome</keyword>
<protein>
    <recommendedName>
        <fullName evidence="4">CSD domain-containing protein</fullName>
    </recommendedName>
</protein>
<evidence type="ECO:0000313" key="2">
    <source>
        <dbReference type="EMBL" id="CAE8627785.1"/>
    </source>
</evidence>
<gene>
    <name evidence="2" type="ORF">PGLA1383_LOCUS44502</name>
</gene>
<dbReference type="InterPro" id="IPR012340">
    <property type="entry name" value="NA-bd_OB-fold"/>
</dbReference>